<feature type="region of interest" description="Disordered" evidence="4">
    <location>
        <begin position="1"/>
        <end position="28"/>
    </location>
</feature>
<evidence type="ECO:0000256" key="2">
    <source>
        <dbReference type="ARBA" id="ARBA00022676"/>
    </source>
</evidence>
<evidence type="ECO:0000256" key="3">
    <source>
        <dbReference type="ARBA" id="ARBA00022679"/>
    </source>
</evidence>
<dbReference type="InterPro" id="IPR029044">
    <property type="entry name" value="Nucleotide-diphossugar_trans"/>
</dbReference>
<keyword evidence="5" id="KW-0472">Membrane</keyword>
<organism evidence="6 7">
    <name type="scientific">Bipolaris victoriae (strain FI3)</name>
    <name type="common">Victoria blight of oats agent</name>
    <name type="synonym">Cochliobolus victoriae</name>
    <dbReference type="NCBI Taxonomy" id="930091"/>
    <lineage>
        <taxon>Eukaryota</taxon>
        <taxon>Fungi</taxon>
        <taxon>Dikarya</taxon>
        <taxon>Ascomycota</taxon>
        <taxon>Pezizomycotina</taxon>
        <taxon>Dothideomycetes</taxon>
        <taxon>Pleosporomycetidae</taxon>
        <taxon>Pleosporales</taxon>
        <taxon>Pleosporineae</taxon>
        <taxon>Pleosporaceae</taxon>
        <taxon>Bipolaris</taxon>
    </lineage>
</organism>
<dbReference type="InterPro" id="IPR008630">
    <property type="entry name" value="Glyco_trans_34"/>
</dbReference>
<keyword evidence="2" id="KW-0328">Glycosyltransferase</keyword>
<keyword evidence="3" id="KW-0808">Transferase</keyword>
<dbReference type="PANTHER" id="PTHR31306">
    <property type="entry name" value="ALPHA-1,6-MANNOSYLTRANSFERASE MNN11-RELATED"/>
    <property type="match status" value="1"/>
</dbReference>
<dbReference type="GeneID" id="26260159"/>
<dbReference type="HOGENOM" id="CLU_039079_0_0_1"/>
<protein>
    <submittedName>
        <fullName evidence="6">Glycosyltransferase family 34 protein</fullName>
    </submittedName>
</protein>
<dbReference type="EMBL" id="KI968722">
    <property type="protein sequence ID" value="EUN28269.1"/>
    <property type="molecule type" value="Genomic_DNA"/>
</dbReference>
<keyword evidence="5" id="KW-0812">Transmembrane</keyword>
<name>W7EMQ6_BIPV3</name>
<feature type="region of interest" description="Disordered" evidence="4">
    <location>
        <begin position="65"/>
        <end position="87"/>
    </location>
</feature>
<dbReference type="PANTHER" id="PTHR31306:SF8">
    <property type="entry name" value="GLYCOSYLTRANSFERASE FAMILY 34 PROTEIN"/>
    <property type="match status" value="1"/>
</dbReference>
<gene>
    <name evidence="6" type="ORF">COCVIDRAFT_96077</name>
</gene>
<feature type="compositionally biased region" description="Low complexity" evidence="4">
    <location>
        <begin position="66"/>
        <end position="82"/>
    </location>
</feature>
<keyword evidence="5" id="KW-1133">Transmembrane helix</keyword>
<keyword evidence="7" id="KW-1185">Reference proteome</keyword>
<accession>W7EMQ6</accession>
<dbReference type="AlphaFoldDB" id="W7EMQ6"/>
<feature type="transmembrane region" description="Helical" evidence="5">
    <location>
        <begin position="40"/>
        <end position="56"/>
    </location>
</feature>
<dbReference type="Proteomes" id="UP000054337">
    <property type="component" value="Unassembled WGS sequence"/>
</dbReference>
<dbReference type="Pfam" id="PF05637">
    <property type="entry name" value="Glyco_transf_34"/>
    <property type="match status" value="1"/>
</dbReference>
<comment type="similarity">
    <text evidence="1">Belongs to the glycosyltransferase 34 family.</text>
</comment>
<dbReference type="OrthoDB" id="407658at2759"/>
<evidence type="ECO:0000256" key="4">
    <source>
        <dbReference type="SAM" id="MobiDB-lite"/>
    </source>
</evidence>
<dbReference type="Gene3D" id="3.90.550.10">
    <property type="entry name" value="Spore Coat Polysaccharide Biosynthesis Protein SpsA, Chain A"/>
    <property type="match status" value="1"/>
</dbReference>
<sequence>MSRSTRPSFDSDFSLSDDDDEESQCRQTCRPRSRIQTVKYLSFLTLVVSLIFYLTHTPSPAPSPPILASTPLLSSDPSTTLPQDSTKFSSKIGKATASFGPKDSTYEAAISSHHTHDTQHGYPHFILRERMLPGLWSKHAFLLTLIGTELSKPAQDRLHWLFWHDRDTILMNPHIPLEIFLPSPEKDLGPNKTGKDVNLIVTNDRHGLNNGVFFIKVGEWAVRFLSASLSLREWDEGVKLKYSEQSAMEIVGGRPHFSQNIIHVPQRWFNAYPPPPSPTSAPPSAAPSAARKGSLLIHFASNRDGKRPERMAQWQQLATSRGNEWAKPLNSTQYVGEIDEFWRRLGEGEDEEGVIADIGGRIWD</sequence>
<evidence type="ECO:0000313" key="7">
    <source>
        <dbReference type="Proteomes" id="UP000054337"/>
    </source>
</evidence>
<evidence type="ECO:0000256" key="1">
    <source>
        <dbReference type="ARBA" id="ARBA00005664"/>
    </source>
</evidence>
<dbReference type="GO" id="GO:0006487">
    <property type="term" value="P:protein N-linked glycosylation"/>
    <property type="evidence" value="ECO:0007669"/>
    <property type="project" value="TreeGrafter"/>
</dbReference>
<reference evidence="6 7" key="1">
    <citation type="journal article" date="2013" name="PLoS Genet.">
        <title>Comparative genome structure, secondary metabolite, and effector coding capacity across Cochliobolus pathogens.</title>
        <authorList>
            <person name="Condon B.J."/>
            <person name="Leng Y."/>
            <person name="Wu D."/>
            <person name="Bushley K.E."/>
            <person name="Ohm R.A."/>
            <person name="Otillar R."/>
            <person name="Martin J."/>
            <person name="Schackwitz W."/>
            <person name="Grimwood J."/>
            <person name="MohdZainudin N."/>
            <person name="Xue C."/>
            <person name="Wang R."/>
            <person name="Manning V.A."/>
            <person name="Dhillon B."/>
            <person name="Tu Z.J."/>
            <person name="Steffenson B.J."/>
            <person name="Salamov A."/>
            <person name="Sun H."/>
            <person name="Lowry S."/>
            <person name="LaButti K."/>
            <person name="Han J."/>
            <person name="Copeland A."/>
            <person name="Lindquist E."/>
            <person name="Barry K."/>
            <person name="Schmutz J."/>
            <person name="Baker S.E."/>
            <person name="Ciuffetti L.M."/>
            <person name="Grigoriev I.V."/>
            <person name="Zhong S."/>
            <person name="Turgeon B.G."/>
        </authorList>
    </citation>
    <scope>NUCLEOTIDE SEQUENCE [LARGE SCALE GENOMIC DNA]</scope>
    <source>
        <strain evidence="6 7">FI3</strain>
    </source>
</reference>
<dbReference type="GO" id="GO:0000139">
    <property type="term" value="C:Golgi membrane"/>
    <property type="evidence" value="ECO:0007669"/>
    <property type="project" value="TreeGrafter"/>
</dbReference>
<dbReference type="GO" id="GO:0016757">
    <property type="term" value="F:glycosyltransferase activity"/>
    <property type="evidence" value="ECO:0007669"/>
    <property type="project" value="UniProtKB-KW"/>
</dbReference>
<evidence type="ECO:0000256" key="5">
    <source>
        <dbReference type="SAM" id="Phobius"/>
    </source>
</evidence>
<evidence type="ECO:0000313" key="6">
    <source>
        <dbReference type="EMBL" id="EUN28269.1"/>
    </source>
</evidence>
<proteinExistence type="inferred from homology"/>
<dbReference type="RefSeq" id="XP_014557864.1">
    <property type="nucleotide sequence ID" value="XM_014702378.1"/>
</dbReference>